<evidence type="ECO:0000259" key="1">
    <source>
        <dbReference type="Pfam" id="PF00483"/>
    </source>
</evidence>
<dbReference type="InterPro" id="IPR005835">
    <property type="entry name" value="NTP_transferase_dom"/>
</dbReference>
<evidence type="ECO:0000313" key="3">
    <source>
        <dbReference type="Proteomes" id="UP000244956"/>
    </source>
</evidence>
<name>A0A2U2BCI6_9BACT</name>
<evidence type="ECO:0000313" key="2">
    <source>
        <dbReference type="EMBL" id="PWE00779.1"/>
    </source>
</evidence>
<keyword evidence="3" id="KW-1185">Reference proteome</keyword>
<dbReference type="Proteomes" id="UP000244956">
    <property type="component" value="Unassembled WGS sequence"/>
</dbReference>
<dbReference type="EMBL" id="QEWP01000002">
    <property type="protein sequence ID" value="PWE00779.1"/>
    <property type="molecule type" value="Genomic_DNA"/>
</dbReference>
<proteinExistence type="predicted"/>
<sequence>MNAMIFAAGLGTRLRPLTSDKPKALVEVNGITMLEMALRKIENAGISRVVVNVHHFRDKMVEFINNYQPQNMEVVVSDESEELLDTGGGLLKAKTLFTPNQPILLYNVDIVTTANLPLFIQFHQKFEPLVSMMVKQRPTSRYLLFDEKMQLAGWQNIKSGEKIICRETEQYKNFGFQGIHIVSPEIFSLITETGKFPIMELYLRLAGSNTFKGYESKDDLWFDIGSPEKLEHTREQLSLLSDKEKRAIY</sequence>
<dbReference type="Pfam" id="PF00483">
    <property type="entry name" value="NTP_transferase"/>
    <property type="match status" value="1"/>
</dbReference>
<comment type="caution">
    <text evidence="2">The sequence shown here is derived from an EMBL/GenBank/DDBJ whole genome shotgun (WGS) entry which is preliminary data.</text>
</comment>
<dbReference type="InterPro" id="IPR029044">
    <property type="entry name" value="Nucleotide-diphossugar_trans"/>
</dbReference>
<organism evidence="2 3">
    <name type="scientific">Marinilabilia rubra</name>
    <dbReference type="NCBI Taxonomy" id="2162893"/>
    <lineage>
        <taxon>Bacteria</taxon>
        <taxon>Pseudomonadati</taxon>
        <taxon>Bacteroidota</taxon>
        <taxon>Bacteroidia</taxon>
        <taxon>Marinilabiliales</taxon>
        <taxon>Marinilabiliaceae</taxon>
        <taxon>Marinilabilia</taxon>
    </lineage>
</organism>
<gene>
    <name evidence="2" type="ORF">DDZ16_04075</name>
</gene>
<dbReference type="InterPro" id="IPR050486">
    <property type="entry name" value="Mannose-1P_guanyltransferase"/>
</dbReference>
<dbReference type="PANTHER" id="PTHR22572">
    <property type="entry name" value="SUGAR-1-PHOSPHATE GUANYL TRANSFERASE"/>
    <property type="match status" value="1"/>
</dbReference>
<dbReference type="Gene3D" id="3.90.550.10">
    <property type="entry name" value="Spore Coat Polysaccharide Biosynthesis Protein SpsA, Chain A"/>
    <property type="match status" value="1"/>
</dbReference>
<keyword evidence="2" id="KW-0808">Transferase</keyword>
<dbReference type="RefSeq" id="WP_109263150.1">
    <property type="nucleotide sequence ID" value="NZ_QEWP01000002.1"/>
</dbReference>
<dbReference type="OrthoDB" id="9813880at2"/>
<dbReference type="GO" id="GO:0016740">
    <property type="term" value="F:transferase activity"/>
    <property type="evidence" value="ECO:0007669"/>
    <property type="project" value="UniProtKB-KW"/>
</dbReference>
<feature type="domain" description="Nucleotidyl transferase" evidence="1">
    <location>
        <begin position="3"/>
        <end position="142"/>
    </location>
</feature>
<dbReference type="CDD" id="cd06422">
    <property type="entry name" value="NTP_transferase_like_1"/>
    <property type="match status" value="1"/>
</dbReference>
<reference evidence="2 3" key="1">
    <citation type="submission" date="2018-05" db="EMBL/GenBank/DDBJ databases">
        <title>Marinilabilia rubrum sp. nov., isolated from saltern sediment.</title>
        <authorList>
            <person name="Zhang R."/>
        </authorList>
    </citation>
    <scope>NUCLEOTIDE SEQUENCE [LARGE SCALE GENOMIC DNA]</scope>
    <source>
        <strain evidence="2 3">WTE16</strain>
    </source>
</reference>
<accession>A0A2U2BCI6</accession>
<protein>
    <submittedName>
        <fullName evidence="2">Nucleotidyl transferase</fullName>
    </submittedName>
</protein>
<dbReference type="SUPFAM" id="SSF53448">
    <property type="entry name" value="Nucleotide-diphospho-sugar transferases"/>
    <property type="match status" value="1"/>
</dbReference>
<dbReference type="AlphaFoldDB" id="A0A2U2BCI6"/>